<keyword evidence="1" id="KW-0732">Signal</keyword>
<evidence type="ECO:0000313" key="3">
    <source>
        <dbReference type="Proteomes" id="UP000250140"/>
    </source>
</evidence>
<evidence type="ECO:0000256" key="1">
    <source>
        <dbReference type="SAM" id="SignalP"/>
    </source>
</evidence>
<dbReference type="OrthoDB" id="5419608at2759"/>
<protein>
    <submittedName>
        <fullName evidence="2">Uncharacterized protein</fullName>
    </submittedName>
</protein>
<name>A0A8E2JYK8_9PEZI</name>
<dbReference type="AlphaFoldDB" id="A0A8E2JYK8"/>
<reference evidence="2 3" key="1">
    <citation type="journal article" date="2016" name="Nat. Commun.">
        <title>Ectomycorrhizal ecology is imprinted in the genome of the dominant symbiotic fungus Cenococcum geophilum.</title>
        <authorList>
            <consortium name="DOE Joint Genome Institute"/>
            <person name="Peter M."/>
            <person name="Kohler A."/>
            <person name="Ohm R.A."/>
            <person name="Kuo A."/>
            <person name="Krutzmann J."/>
            <person name="Morin E."/>
            <person name="Arend M."/>
            <person name="Barry K.W."/>
            <person name="Binder M."/>
            <person name="Choi C."/>
            <person name="Clum A."/>
            <person name="Copeland A."/>
            <person name="Grisel N."/>
            <person name="Haridas S."/>
            <person name="Kipfer T."/>
            <person name="LaButti K."/>
            <person name="Lindquist E."/>
            <person name="Lipzen A."/>
            <person name="Maire R."/>
            <person name="Meier B."/>
            <person name="Mihaltcheva S."/>
            <person name="Molinier V."/>
            <person name="Murat C."/>
            <person name="Poggeler S."/>
            <person name="Quandt C.A."/>
            <person name="Sperisen C."/>
            <person name="Tritt A."/>
            <person name="Tisserant E."/>
            <person name="Crous P.W."/>
            <person name="Henrissat B."/>
            <person name="Nehls U."/>
            <person name="Egli S."/>
            <person name="Spatafora J.W."/>
            <person name="Grigoriev I.V."/>
            <person name="Martin F.M."/>
        </authorList>
    </citation>
    <scope>NUCLEOTIDE SEQUENCE [LARGE SCALE GENOMIC DNA]</scope>
    <source>
        <strain evidence="2 3">CBS 207.34</strain>
    </source>
</reference>
<dbReference type="EMBL" id="KV748655">
    <property type="protein sequence ID" value="OCL13907.1"/>
    <property type="molecule type" value="Genomic_DNA"/>
</dbReference>
<feature type="chain" id="PRO_5034318270" evidence="1">
    <location>
        <begin position="23"/>
        <end position="195"/>
    </location>
</feature>
<accession>A0A8E2JYK8</accession>
<sequence length="195" mass="19710">MLITIMNFPSLSLLLMSSTAFAVHGNEKRQDMASLSALMASWSKELPTVTKSISLPNVVPTRLGNVDPPPSSLMAAIMTGVPASVLVQLISPSGRSSIAAEFKAGATPSWYQALPSPVKSYIISIQAAIATGGNAYTGTELALAIPLTTTGFVGTVTGANAPTSTKSKGIGAHPTAAFAASLSGALGILGLAIAL</sequence>
<proteinExistence type="predicted"/>
<gene>
    <name evidence="2" type="ORF">AOQ84DRAFT_411041</name>
</gene>
<keyword evidence="3" id="KW-1185">Reference proteome</keyword>
<feature type="signal peptide" evidence="1">
    <location>
        <begin position="1"/>
        <end position="22"/>
    </location>
</feature>
<organism evidence="2 3">
    <name type="scientific">Glonium stellatum</name>
    <dbReference type="NCBI Taxonomy" id="574774"/>
    <lineage>
        <taxon>Eukaryota</taxon>
        <taxon>Fungi</taxon>
        <taxon>Dikarya</taxon>
        <taxon>Ascomycota</taxon>
        <taxon>Pezizomycotina</taxon>
        <taxon>Dothideomycetes</taxon>
        <taxon>Pleosporomycetidae</taxon>
        <taxon>Gloniales</taxon>
        <taxon>Gloniaceae</taxon>
        <taxon>Glonium</taxon>
    </lineage>
</organism>
<evidence type="ECO:0000313" key="2">
    <source>
        <dbReference type="EMBL" id="OCL13907.1"/>
    </source>
</evidence>
<dbReference type="Proteomes" id="UP000250140">
    <property type="component" value="Unassembled WGS sequence"/>
</dbReference>